<dbReference type="STRING" id="630626.EBL_c10820"/>
<name>I2B6N8_SHIBC</name>
<dbReference type="Proteomes" id="UP000001955">
    <property type="component" value="Chromosome"/>
</dbReference>
<dbReference type="KEGG" id="ebt:EBL_c10820"/>
<dbReference type="AlphaFoldDB" id="I2B6N8"/>
<dbReference type="HOGENOM" id="CLU_3257799_0_0_6"/>
<organism evidence="1 2">
    <name type="scientific">Shimwellia blattae (strain ATCC 29907 / DSM 4481 / JCM 1650 / NBRC 105725 / CDC 9005-74)</name>
    <name type="common">Escherichia blattae</name>
    <dbReference type="NCBI Taxonomy" id="630626"/>
    <lineage>
        <taxon>Bacteria</taxon>
        <taxon>Pseudomonadati</taxon>
        <taxon>Pseudomonadota</taxon>
        <taxon>Gammaproteobacteria</taxon>
        <taxon>Enterobacterales</taxon>
        <taxon>Enterobacteriaceae</taxon>
        <taxon>Shimwellia</taxon>
    </lineage>
</organism>
<keyword evidence="2" id="KW-1185">Reference proteome</keyword>
<gene>
    <name evidence="1" type="ordered locus">EBL_c10820</name>
</gene>
<accession>I2B6N8</accession>
<reference evidence="1 2" key="1">
    <citation type="journal article" date="2012" name="J. Bacteriol.">
        <title>Complete genome sequence of the B12-producing Shimwellia blattae strain DSM 4481, isolated from a cockroach.</title>
        <authorList>
            <person name="Brzuszkiewicz E."/>
            <person name="Waschkowitz T."/>
            <person name="Wiezer A."/>
            <person name="Daniel R."/>
        </authorList>
    </citation>
    <scope>NUCLEOTIDE SEQUENCE [LARGE SCALE GENOMIC DNA]</scope>
    <source>
        <strain evidence="2">ATCC 29907 / DSM 4481 / JCM 1650 / NBRC 105725 / CDC 9005-74</strain>
    </source>
</reference>
<evidence type="ECO:0000313" key="2">
    <source>
        <dbReference type="Proteomes" id="UP000001955"/>
    </source>
</evidence>
<dbReference type="EMBL" id="CP001560">
    <property type="protein sequence ID" value="AFJ46192.1"/>
    <property type="molecule type" value="Genomic_DNA"/>
</dbReference>
<sequence length="42" mass="4745">MVFIKTILLPDSIAGWQCASAPDTLEYALYLRYINKTHRCGA</sequence>
<proteinExistence type="predicted"/>
<evidence type="ECO:0000313" key="1">
    <source>
        <dbReference type="EMBL" id="AFJ46192.1"/>
    </source>
</evidence>
<protein>
    <submittedName>
        <fullName evidence="1">Uncharacterized protein</fullName>
    </submittedName>
</protein>